<evidence type="ECO:0000313" key="2">
    <source>
        <dbReference type="Proteomes" id="UP000220922"/>
    </source>
</evidence>
<sequence length="227" mass="25308">MKNKPLEPGDLLAYLDGVALPHVEQALEASAEVRQELAQLRRVEQHLHERLDGLSVPEPQDLVDVATGQATPQQQLRVAAYVRANPRAKETFTELLALQSQPADRPVRFRLPRFVALPQLLGAGMRSIAPVVPDQSFYASELAVQIVLRLPPPENDYWRIEGYVTHHDQPAPDVRVRLRGDQARPRPRTTDADGFFTFTRLAAGTYLVQVHFAEGVVLLPAINLSHA</sequence>
<dbReference type="EMBL" id="LYXE01000066">
    <property type="protein sequence ID" value="PDV99611.1"/>
    <property type="molecule type" value="Genomic_DNA"/>
</dbReference>
<dbReference type="Proteomes" id="UP000220922">
    <property type="component" value="Unassembled WGS sequence"/>
</dbReference>
<dbReference type="AlphaFoldDB" id="A0A2H3KN80"/>
<dbReference type="SUPFAM" id="SSF49478">
    <property type="entry name" value="Cna protein B-type domain"/>
    <property type="match status" value="1"/>
</dbReference>
<keyword evidence="2" id="KW-1185">Reference proteome</keyword>
<reference evidence="1 2" key="1">
    <citation type="submission" date="2016-05" db="EMBL/GenBank/DDBJ databases">
        <authorList>
            <person name="Lavstsen T."/>
            <person name="Jespersen J.S."/>
        </authorList>
    </citation>
    <scope>NUCLEOTIDE SEQUENCE [LARGE SCALE GENOMIC DNA]</scope>
    <source>
        <strain evidence="1 2">B7-9</strain>
    </source>
</reference>
<name>A0A2H3KN80_9CHLR</name>
<evidence type="ECO:0008006" key="3">
    <source>
        <dbReference type="Google" id="ProtNLM"/>
    </source>
</evidence>
<gene>
    <name evidence="1" type="ORF">A9Q02_11735</name>
</gene>
<accession>A0A2H3KN80</accession>
<dbReference type="Gene3D" id="2.60.40.10">
    <property type="entry name" value="Immunoglobulins"/>
    <property type="match status" value="1"/>
</dbReference>
<dbReference type="OrthoDB" id="151251at2"/>
<proteinExistence type="predicted"/>
<organism evidence="1 2">
    <name type="scientific">Candidatus Chloroploca asiatica</name>
    <dbReference type="NCBI Taxonomy" id="1506545"/>
    <lineage>
        <taxon>Bacteria</taxon>
        <taxon>Bacillati</taxon>
        <taxon>Chloroflexota</taxon>
        <taxon>Chloroflexia</taxon>
        <taxon>Chloroflexales</taxon>
        <taxon>Chloroflexineae</taxon>
        <taxon>Oscillochloridaceae</taxon>
        <taxon>Candidatus Chloroploca</taxon>
    </lineage>
</organism>
<comment type="caution">
    <text evidence="1">The sequence shown here is derived from an EMBL/GenBank/DDBJ whole genome shotgun (WGS) entry which is preliminary data.</text>
</comment>
<evidence type="ECO:0000313" key="1">
    <source>
        <dbReference type="EMBL" id="PDV99611.1"/>
    </source>
</evidence>
<dbReference type="InterPro" id="IPR013783">
    <property type="entry name" value="Ig-like_fold"/>
</dbReference>
<dbReference type="RefSeq" id="WP_097651776.1">
    <property type="nucleotide sequence ID" value="NZ_LYXE01000066.1"/>
</dbReference>
<protein>
    <recommendedName>
        <fullName evidence="3">Carboxypeptidase regulatory-like domain-containing protein</fullName>
    </recommendedName>
</protein>